<name>A0A1F8GD15_9BACT</name>
<keyword evidence="1" id="KW-0812">Transmembrane</keyword>
<evidence type="ECO:0000313" key="3">
    <source>
        <dbReference type="Proteomes" id="UP000178911"/>
    </source>
</evidence>
<accession>A0A1F8GD15</accession>
<dbReference type="EMBL" id="MGKJ01000020">
    <property type="protein sequence ID" value="OGN23257.1"/>
    <property type="molecule type" value="Genomic_DNA"/>
</dbReference>
<organism evidence="2 3">
    <name type="scientific">Candidatus Yanofskybacteria bacterium RIFCSPLOWO2_01_FULL_43_22</name>
    <dbReference type="NCBI Taxonomy" id="1802695"/>
    <lineage>
        <taxon>Bacteria</taxon>
        <taxon>Candidatus Yanofskyibacteriota</taxon>
    </lineage>
</organism>
<evidence type="ECO:0008006" key="4">
    <source>
        <dbReference type="Google" id="ProtNLM"/>
    </source>
</evidence>
<gene>
    <name evidence="2" type="ORF">A3A13_03995</name>
</gene>
<keyword evidence="1" id="KW-1133">Transmembrane helix</keyword>
<protein>
    <recommendedName>
        <fullName evidence="4">Cell division protein FtsL</fullName>
    </recommendedName>
</protein>
<dbReference type="STRING" id="1802695.A3A13_03995"/>
<evidence type="ECO:0000313" key="2">
    <source>
        <dbReference type="EMBL" id="OGN23257.1"/>
    </source>
</evidence>
<proteinExistence type="predicted"/>
<dbReference type="AlphaFoldDB" id="A0A1F8GD15"/>
<dbReference type="Proteomes" id="UP000178911">
    <property type="component" value="Unassembled WGS sequence"/>
</dbReference>
<evidence type="ECO:0000256" key="1">
    <source>
        <dbReference type="SAM" id="Phobius"/>
    </source>
</evidence>
<reference evidence="2 3" key="1">
    <citation type="journal article" date="2016" name="Nat. Commun.">
        <title>Thousands of microbial genomes shed light on interconnected biogeochemical processes in an aquifer system.</title>
        <authorList>
            <person name="Anantharaman K."/>
            <person name="Brown C.T."/>
            <person name="Hug L.A."/>
            <person name="Sharon I."/>
            <person name="Castelle C.J."/>
            <person name="Probst A.J."/>
            <person name="Thomas B.C."/>
            <person name="Singh A."/>
            <person name="Wilkins M.J."/>
            <person name="Karaoz U."/>
            <person name="Brodie E.L."/>
            <person name="Williams K.H."/>
            <person name="Hubbard S.S."/>
            <person name="Banfield J.F."/>
        </authorList>
    </citation>
    <scope>NUCLEOTIDE SEQUENCE [LARGE SCALE GENOMIC DNA]</scope>
</reference>
<feature type="transmembrane region" description="Helical" evidence="1">
    <location>
        <begin position="20"/>
        <end position="41"/>
    </location>
</feature>
<sequence length="105" mass="11486">MKQPRHNTTALNYTGTGVFNVFLLAAVIFLMMYFVVVSNIITSSSYRIGVLTEELSGLTEINGLLTAQKLSIEDSSMLSFAQGQNMVQATHVSHIFESGNVALQQ</sequence>
<keyword evidence="1" id="KW-0472">Membrane</keyword>
<comment type="caution">
    <text evidence="2">The sequence shown here is derived from an EMBL/GenBank/DDBJ whole genome shotgun (WGS) entry which is preliminary data.</text>
</comment>